<gene>
    <name evidence="1" type="ORF">FWK35_00002741</name>
</gene>
<sequence length="82" mass="9300">MTVMHESIDDPQLVAAANVFVDDIIETAKVEAAQRTMTKCNGGSHLFESNIKKINEWQNRAKGVLRRFMTTICVRFQDLTSK</sequence>
<reference evidence="1 2" key="1">
    <citation type="submission" date="2019-08" db="EMBL/GenBank/DDBJ databases">
        <title>Whole genome of Aphis craccivora.</title>
        <authorList>
            <person name="Voronova N.V."/>
            <person name="Shulinski R.S."/>
            <person name="Bandarenka Y.V."/>
            <person name="Zhorov D.G."/>
            <person name="Warner D."/>
        </authorList>
    </citation>
    <scope>NUCLEOTIDE SEQUENCE [LARGE SCALE GENOMIC DNA]</scope>
    <source>
        <strain evidence="1">180601</strain>
        <tissue evidence="1">Whole Body</tissue>
    </source>
</reference>
<protein>
    <submittedName>
        <fullName evidence="1">Uncharacterized protein</fullName>
    </submittedName>
</protein>
<accession>A0A6G0ZLR5</accession>
<dbReference type="EMBL" id="VUJU01000220">
    <property type="protein sequence ID" value="KAF0772037.1"/>
    <property type="molecule type" value="Genomic_DNA"/>
</dbReference>
<name>A0A6G0ZLR5_APHCR</name>
<organism evidence="1 2">
    <name type="scientific">Aphis craccivora</name>
    <name type="common">Cowpea aphid</name>
    <dbReference type="NCBI Taxonomy" id="307492"/>
    <lineage>
        <taxon>Eukaryota</taxon>
        <taxon>Metazoa</taxon>
        <taxon>Ecdysozoa</taxon>
        <taxon>Arthropoda</taxon>
        <taxon>Hexapoda</taxon>
        <taxon>Insecta</taxon>
        <taxon>Pterygota</taxon>
        <taxon>Neoptera</taxon>
        <taxon>Paraneoptera</taxon>
        <taxon>Hemiptera</taxon>
        <taxon>Sternorrhyncha</taxon>
        <taxon>Aphidomorpha</taxon>
        <taxon>Aphidoidea</taxon>
        <taxon>Aphididae</taxon>
        <taxon>Aphidini</taxon>
        <taxon>Aphis</taxon>
        <taxon>Aphis</taxon>
    </lineage>
</organism>
<comment type="caution">
    <text evidence="1">The sequence shown here is derived from an EMBL/GenBank/DDBJ whole genome shotgun (WGS) entry which is preliminary data.</text>
</comment>
<dbReference type="OrthoDB" id="6575965at2759"/>
<evidence type="ECO:0000313" key="1">
    <source>
        <dbReference type="EMBL" id="KAF0772037.1"/>
    </source>
</evidence>
<dbReference type="Proteomes" id="UP000478052">
    <property type="component" value="Unassembled WGS sequence"/>
</dbReference>
<dbReference type="AlphaFoldDB" id="A0A6G0ZLR5"/>
<evidence type="ECO:0000313" key="2">
    <source>
        <dbReference type="Proteomes" id="UP000478052"/>
    </source>
</evidence>
<keyword evidence="2" id="KW-1185">Reference proteome</keyword>
<proteinExistence type="predicted"/>